<organism evidence="8 9">
    <name type="scientific">Sporichthya brevicatena</name>
    <dbReference type="NCBI Taxonomy" id="171442"/>
    <lineage>
        <taxon>Bacteria</taxon>
        <taxon>Bacillati</taxon>
        <taxon>Actinomycetota</taxon>
        <taxon>Actinomycetes</taxon>
        <taxon>Sporichthyales</taxon>
        <taxon>Sporichthyaceae</taxon>
        <taxon>Sporichthya</taxon>
    </lineage>
</organism>
<evidence type="ECO:0000313" key="8">
    <source>
        <dbReference type="EMBL" id="GAA0616886.1"/>
    </source>
</evidence>
<dbReference type="Gene3D" id="2.40.110.10">
    <property type="entry name" value="Butyryl-CoA Dehydrogenase, subunit A, domain 2"/>
    <property type="match status" value="1"/>
</dbReference>
<evidence type="ECO:0000256" key="5">
    <source>
        <dbReference type="ARBA" id="ARBA00023002"/>
    </source>
</evidence>
<dbReference type="Proteomes" id="UP001500957">
    <property type="component" value="Unassembled WGS sequence"/>
</dbReference>
<feature type="domain" description="Acyl-CoA dehydrogenase/oxidase N-terminal" evidence="7">
    <location>
        <begin position="9"/>
        <end position="98"/>
    </location>
</feature>
<dbReference type="InterPro" id="IPR009100">
    <property type="entry name" value="AcylCoA_DH/oxidase_NM_dom_sf"/>
</dbReference>
<dbReference type="SUPFAM" id="SSF56645">
    <property type="entry name" value="Acyl-CoA dehydrogenase NM domain-like"/>
    <property type="match status" value="1"/>
</dbReference>
<dbReference type="EMBL" id="BAAAHE010000014">
    <property type="protein sequence ID" value="GAA0616886.1"/>
    <property type="molecule type" value="Genomic_DNA"/>
</dbReference>
<dbReference type="PANTHER" id="PTHR43884:SF20">
    <property type="entry name" value="ACYL-COA DEHYDROGENASE FADE28"/>
    <property type="match status" value="1"/>
</dbReference>
<feature type="domain" description="Acyl-CoA dehydrogenase/oxidase C-terminal" evidence="6">
    <location>
        <begin position="211"/>
        <end position="355"/>
    </location>
</feature>
<evidence type="ECO:0000259" key="6">
    <source>
        <dbReference type="Pfam" id="PF00441"/>
    </source>
</evidence>
<accession>A0ABN1GQW4</accession>
<name>A0ABN1GQW4_9ACTN</name>
<dbReference type="InterPro" id="IPR009075">
    <property type="entry name" value="AcylCo_DH/oxidase_C"/>
</dbReference>
<keyword evidence="3" id="KW-0285">Flavoprotein</keyword>
<evidence type="ECO:0000259" key="7">
    <source>
        <dbReference type="Pfam" id="PF02771"/>
    </source>
</evidence>
<evidence type="ECO:0000256" key="2">
    <source>
        <dbReference type="ARBA" id="ARBA00009347"/>
    </source>
</evidence>
<comment type="caution">
    <text evidence="8">The sequence shown here is derived from an EMBL/GenBank/DDBJ whole genome shotgun (WGS) entry which is preliminary data.</text>
</comment>
<dbReference type="Gene3D" id="1.10.540.10">
    <property type="entry name" value="Acyl-CoA dehydrogenase/oxidase, N-terminal domain"/>
    <property type="match status" value="1"/>
</dbReference>
<evidence type="ECO:0000256" key="1">
    <source>
        <dbReference type="ARBA" id="ARBA00001974"/>
    </source>
</evidence>
<dbReference type="RefSeq" id="WP_344603949.1">
    <property type="nucleotide sequence ID" value="NZ_BAAAHE010000014.1"/>
</dbReference>
<keyword evidence="5" id="KW-0560">Oxidoreductase</keyword>
<dbReference type="InterPro" id="IPR037069">
    <property type="entry name" value="AcylCoA_DH/ox_N_sf"/>
</dbReference>
<evidence type="ECO:0000256" key="4">
    <source>
        <dbReference type="ARBA" id="ARBA00022827"/>
    </source>
</evidence>
<dbReference type="PANTHER" id="PTHR43884">
    <property type="entry name" value="ACYL-COA DEHYDROGENASE"/>
    <property type="match status" value="1"/>
</dbReference>
<protein>
    <submittedName>
        <fullName evidence="8">Acyl-CoA dehydrogenase family protein</fullName>
    </submittedName>
</protein>
<sequence length="376" mass="38131">MPAVEGENEDRTALREAVRDVLADHASPEQVRAALDAGPSEALWSALVKVGLPTLHVGEELGGQGGSPGDLAAALEECGVALAPSPLLSVGVAVSLLAATGAPSVPALLADAAAGSVVTVALAEGSAGWLAAPGTSAVPAGDGWELTGVKCYVTDPVGARLVVSATTPDGPGLFVVEPGVATVEVHGGLDLLRPVGTVTLSSAPATLLLEGVPAAEALLTWSRTAAVLLAAEQVGLAQACLDLAVEYAKVRVQFGKPIGSFQAIKHLCADMLLAVEGSRSLLWSATGILDDGRGADPTDDEAELVCATTAGHCADAAVTVAQDCLQVHGGIGFTWEHVCHLYLRRAKADEVLFGSPSYWRERAVSVLERQVAAAAS</sequence>
<dbReference type="Pfam" id="PF02771">
    <property type="entry name" value="Acyl-CoA_dh_N"/>
    <property type="match status" value="1"/>
</dbReference>
<reference evidence="8 9" key="1">
    <citation type="journal article" date="2019" name="Int. J. Syst. Evol. Microbiol.">
        <title>The Global Catalogue of Microorganisms (GCM) 10K type strain sequencing project: providing services to taxonomists for standard genome sequencing and annotation.</title>
        <authorList>
            <consortium name="The Broad Institute Genomics Platform"/>
            <consortium name="The Broad Institute Genome Sequencing Center for Infectious Disease"/>
            <person name="Wu L."/>
            <person name="Ma J."/>
        </authorList>
    </citation>
    <scope>NUCLEOTIDE SEQUENCE [LARGE SCALE GENOMIC DNA]</scope>
    <source>
        <strain evidence="8 9">JCM 10671</strain>
    </source>
</reference>
<evidence type="ECO:0000313" key="9">
    <source>
        <dbReference type="Proteomes" id="UP001500957"/>
    </source>
</evidence>
<dbReference type="Gene3D" id="1.20.140.10">
    <property type="entry name" value="Butyryl-CoA Dehydrogenase, subunit A, domain 3"/>
    <property type="match status" value="1"/>
</dbReference>
<proteinExistence type="inferred from homology"/>
<dbReference type="InterPro" id="IPR013786">
    <property type="entry name" value="AcylCoA_DH/ox_N"/>
</dbReference>
<dbReference type="CDD" id="cd00567">
    <property type="entry name" value="ACAD"/>
    <property type="match status" value="1"/>
</dbReference>
<gene>
    <name evidence="8" type="ORF">GCM10009547_18750</name>
</gene>
<dbReference type="InterPro" id="IPR036250">
    <property type="entry name" value="AcylCo_DH-like_C"/>
</dbReference>
<dbReference type="InterPro" id="IPR046373">
    <property type="entry name" value="Acyl-CoA_Oxase/DH_mid-dom_sf"/>
</dbReference>
<keyword evidence="4" id="KW-0274">FAD</keyword>
<dbReference type="SUPFAM" id="SSF47203">
    <property type="entry name" value="Acyl-CoA dehydrogenase C-terminal domain-like"/>
    <property type="match status" value="1"/>
</dbReference>
<evidence type="ECO:0000256" key="3">
    <source>
        <dbReference type="ARBA" id="ARBA00022630"/>
    </source>
</evidence>
<comment type="similarity">
    <text evidence="2">Belongs to the acyl-CoA dehydrogenase family.</text>
</comment>
<keyword evidence="9" id="KW-1185">Reference proteome</keyword>
<comment type="cofactor">
    <cofactor evidence="1">
        <name>FAD</name>
        <dbReference type="ChEBI" id="CHEBI:57692"/>
    </cofactor>
</comment>
<dbReference type="Pfam" id="PF00441">
    <property type="entry name" value="Acyl-CoA_dh_1"/>
    <property type="match status" value="1"/>
</dbReference>